<dbReference type="EC" id="3.6.3.14" evidence="9"/>
<comment type="subcellular location">
    <subcellularLocation>
        <location evidence="1">Cytoplasm</location>
    </subcellularLocation>
</comment>
<sequence>MIPDLMRERLLSVVEPTPRGRVCRLVGMHLEVEGVEAGIGDAVVVDLGGSRTLIAEVVGLDNQRLICMPFKEMTGVRYGNPAWSLKRPPLFPVGPSLLGRVLDSEGRPIDQLGPLSPEDLVVIDGRAPSPMDRRLIEEQLSLGIRVIDTLVPCGIGQRLGVFAGAGVGKSSLLSMMIRGADVDVIVLALVGERGREVKEFLEHDLGPEGLAKAAIVVATSDAPPLLRVRAALAATRVAEWFRDQGKKVLLVMDSLTRLGLAQREIGLSAGEPPSVRGYPPSVFALMARLLERAGTSSLGSITGIYSVLVDGDDLNDPIADSARSVLDGHIVLSRSQAQRGLYPAVSVLESISRLETAILDESKRALAHEARRLYAELDQVRDLIDLGAYVVGSNPNVDRALEVVPQLTQLFAQDMMDLTPAETTWTRLAHSLGMAR</sequence>
<dbReference type="OrthoDB" id="9801639at2"/>
<dbReference type="SUPFAM" id="SSF52540">
    <property type="entry name" value="P-loop containing nucleoside triphosphate hydrolases"/>
    <property type="match status" value="1"/>
</dbReference>
<dbReference type="GO" id="GO:0046933">
    <property type="term" value="F:proton-transporting ATP synthase activity, rotational mechanism"/>
    <property type="evidence" value="ECO:0007669"/>
    <property type="project" value="TreeGrafter"/>
</dbReference>
<protein>
    <submittedName>
        <fullName evidence="9">Putative ATP synthase YscN</fullName>
        <ecNumber evidence="9">3.6.3.14</ecNumber>
    </submittedName>
</protein>
<keyword evidence="5" id="KW-0067">ATP-binding</keyword>
<keyword evidence="7" id="KW-1278">Translocase</keyword>
<dbReference type="NCBIfam" id="TIGR01026">
    <property type="entry name" value="fliI_yscN"/>
    <property type="match status" value="1"/>
</dbReference>
<dbReference type="EMBL" id="JXUW01000014">
    <property type="protein sequence ID" value="KJE76585.1"/>
    <property type="molecule type" value="Genomic_DNA"/>
</dbReference>
<dbReference type="STRING" id="1121877.FEAC_16650"/>
<evidence type="ECO:0000259" key="8">
    <source>
        <dbReference type="SMART" id="SM00382"/>
    </source>
</evidence>
<evidence type="ECO:0000256" key="4">
    <source>
        <dbReference type="ARBA" id="ARBA00022741"/>
    </source>
</evidence>
<dbReference type="InterPro" id="IPR040627">
    <property type="entry name" value="T3SS_ATPase_C"/>
</dbReference>
<dbReference type="PATRIC" id="fig|1121877.4.peg.1845"/>
<keyword evidence="4" id="KW-0547">Nucleotide-binding</keyword>
<dbReference type="Proteomes" id="UP000032336">
    <property type="component" value="Unassembled WGS sequence"/>
</dbReference>
<dbReference type="GO" id="GO:0016887">
    <property type="term" value="F:ATP hydrolysis activity"/>
    <property type="evidence" value="ECO:0007669"/>
    <property type="project" value="InterPro"/>
</dbReference>
<name>A0A0D8FTH4_9ACTN</name>
<dbReference type="RefSeq" id="WP_035389273.1">
    <property type="nucleotide sequence ID" value="NZ_JQKF01000011.1"/>
</dbReference>
<dbReference type="InterPro" id="IPR000194">
    <property type="entry name" value="ATPase_F1/V1/A1_a/bsu_nucl-bd"/>
</dbReference>
<comment type="caution">
    <text evidence="9">The sequence shown here is derived from an EMBL/GenBank/DDBJ whole genome shotgun (WGS) entry which is preliminary data.</text>
</comment>
<dbReference type="GeneID" id="78372834"/>
<dbReference type="FunFam" id="3.40.50.12240:FF:000002">
    <property type="entry name" value="Flagellum-specific ATP synthase FliI"/>
    <property type="match status" value="1"/>
</dbReference>
<dbReference type="PANTHER" id="PTHR15184">
    <property type="entry name" value="ATP SYNTHASE"/>
    <property type="match status" value="1"/>
</dbReference>
<gene>
    <name evidence="9" type="primary">yscN</name>
    <name evidence="9" type="ORF">FEAC_16650</name>
</gene>
<evidence type="ECO:0000313" key="9">
    <source>
        <dbReference type="EMBL" id="KJE76585.1"/>
    </source>
</evidence>
<organism evidence="9 10">
    <name type="scientific">Ferrimicrobium acidiphilum DSM 19497</name>
    <dbReference type="NCBI Taxonomy" id="1121877"/>
    <lineage>
        <taxon>Bacteria</taxon>
        <taxon>Bacillati</taxon>
        <taxon>Actinomycetota</taxon>
        <taxon>Acidimicrobiia</taxon>
        <taxon>Acidimicrobiales</taxon>
        <taxon>Acidimicrobiaceae</taxon>
        <taxon>Ferrimicrobium</taxon>
    </lineage>
</organism>
<dbReference type="Gene3D" id="3.40.50.12240">
    <property type="match status" value="1"/>
</dbReference>
<dbReference type="InterPro" id="IPR050053">
    <property type="entry name" value="ATPase_alpha/beta_chains"/>
</dbReference>
<dbReference type="GO" id="GO:0030254">
    <property type="term" value="P:protein secretion by the type III secretion system"/>
    <property type="evidence" value="ECO:0007669"/>
    <property type="project" value="InterPro"/>
</dbReference>
<keyword evidence="10" id="KW-1185">Reference proteome</keyword>
<keyword evidence="6" id="KW-0653">Protein transport</keyword>
<evidence type="ECO:0000256" key="6">
    <source>
        <dbReference type="ARBA" id="ARBA00022927"/>
    </source>
</evidence>
<proteinExistence type="predicted"/>
<dbReference type="GO" id="GO:0005524">
    <property type="term" value="F:ATP binding"/>
    <property type="evidence" value="ECO:0007669"/>
    <property type="project" value="UniProtKB-KW"/>
</dbReference>
<dbReference type="Pfam" id="PF18269">
    <property type="entry name" value="T3SS_ATPase_C"/>
    <property type="match status" value="1"/>
</dbReference>
<dbReference type="Pfam" id="PF00006">
    <property type="entry name" value="ATP-synt_ab"/>
    <property type="match status" value="1"/>
</dbReference>
<dbReference type="InterPro" id="IPR003593">
    <property type="entry name" value="AAA+_ATPase"/>
</dbReference>
<evidence type="ECO:0000256" key="3">
    <source>
        <dbReference type="ARBA" id="ARBA00022490"/>
    </source>
</evidence>
<keyword evidence="9" id="KW-0378">Hydrolase</keyword>
<evidence type="ECO:0000256" key="5">
    <source>
        <dbReference type="ARBA" id="ARBA00022840"/>
    </source>
</evidence>
<dbReference type="InterPro" id="IPR005714">
    <property type="entry name" value="ATPase_T3SS_FliI/YscN"/>
</dbReference>
<feature type="domain" description="AAA+ ATPase" evidence="8">
    <location>
        <begin position="155"/>
        <end position="336"/>
    </location>
</feature>
<keyword evidence="3" id="KW-0963">Cytoplasm</keyword>
<accession>A0A0D8FTH4</accession>
<dbReference type="InterPro" id="IPR027417">
    <property type="entry name" value="P-loop_NTPase"/>
</dbReference>
<dbReference type="SMART" id="SM00382">
    <property type="entry name" value="AAA"/>
    <property type="match status" value="1"/>
</dbReference>
<dbReference type="AlphaFoldDB" id="A0A0D8FTH4"/>
<dbReference type="PANTHER" id="PTHR15184:SF9">
    <property type="entry name" value="SPI-1 TYPE 3 SECRETION SYSTEM ATPASE"/>
    <property type="match status" value="1"/>
</dbReference>
<dbReference type="CDD" id="cd01136">
    <property type="entry name" value="ATPase_flagellum-secretory_path_III"/>
    <property type="match status" value="1"/>
</dbReference>
<evidence type="ECO:0000256" key="1">
    <source>
        <dbReference type="ARBA" id="ARBA00004496"/>
    </source>
</evidence>
<reference evidence="9 10" key="1">
    <citation type="submission" date="2015-01" db="EMBL/GenBank/DDBJ databases">
        <title>Draft genome of the acidophilic iron oxidizer Ferrimicrobium acidiphilum strain T23.</title>
        <authorList>
            <person name="Poehlein A."/>
            <person name="Eisen S."/>
            <person name="Schloemann M."/>
            <person name="Johnson B.D."/>
            <person name="Daniel R."/>
            <person name="Muehling M."/>
        </authorList>
    </citation>
    <scope>NUCLEOTIDE SEQUENCE [LARGE SCALE GENOMIC DNA]</scope>
    <source>
        <strain evidence="9 10">T23</strain>
    </source>
</reference>
<evidence type="ECO:0000256" key="7">
    <source>
        <dbReference type="ARBA" id="ARBA00022967"/>
    </source>
</evidence>
<evidence type="ECO:0000313" key="10">
    <source>
        <dbReference type="Proteomes" id="UP000032336"/>
    </source>
</evidence>
<keyword evidence="2" id="KW-0813">Transport</keyword>
<dbReference type="GO" id="GO:0005737">
    <property type="term" value="C:cytoplasm"/>
    <property type="evidence" value="ECO:0007669"/>
    <property type="project" value="UniProtKB-SubCell"/>
</dbReference>
<dbReference type="GO" id="GO:0030257">
    <property type="term" value="C:type III protein secretion system complex"/>
    <property type="evidence" value="ECO:0007669"/>
    <property type="project" value="InterPro"/>
</dbReference>
<evidence type="ECO:0000256" key="2">
    <source>
        <dbReference type="ARBA" id="ARBA00022448"/>
    </source>
</evidence>
<dbReference type="eggNOG" id="COG1157">
    <property type="taxonomic scope" value="Bacteria"/>
</dbReference>